<evidence type="ECO:0000256" key="5">
    <source>
        <dbReference type="SAM" id="Phobius"/>
    </source>
</evidence>
<evidence type="ECO:0000256" key="3">
    <source>
        <dbReference type="ARBA" id="ARBA00022989"/>
    </source>
</evidence>
<dbReference type="SUPFAM" id="SSF51206">
    <property type="entry name" value="cAMP-binding domain-like"/>
    <property type="match status" value="1"/>
</dbReference>
<evidence type="ECO:0000313" key="10">
    <source>
        <dbReference type="Proteomes" id="UP000831019"/>
    </source>
</evidence>
<dbReference type="SMART" id="SM00100">
    <property type="entry name" value="cNMP"/>
    <property type="match status" value="1"/>
</dbReference>
<dbReference type="RefSeq" id="WP_243263572.1">
    <property type="nucleotide sequence ID" value="NZ_CP085146.1"/>
</dbReference>
<protein>
    <submittedName>
        <fullName evidence="9">ABC transporter ATP-binding protein</fullName>
    </submittedName>
</protein>
<keyword evidence="10" id="KW-1185">Reference proteome</keyword>
<keyword evidence="9" id="KW-0067">ATP-binding</keyword>
<feature type="transmembrane region" description="Helical" evidence="5">
    <location>
        <begin position="18"/>
        <end position="35"/>
    </location>
</feature>
<dbReference type="SUPFAM" id="SSF90123">
    <property type="entry name" value="ABC transporter transmembrane region"/>
    <property type="match status" value="1"/>
</dbReference>
<proteinExistence type="predicted"/>
<evidence type="ECO:0000313" key="9">
    <source>
        <dbReference type="EMBL" id="UOA16810.1"/>
    </source>
</evidence>
<keyword evidence="9" id="KW-0614">Plasmid</keyword>
<reference evidence="10" key="1">
    <citation type="journal article" date="2022" name="Microorganisms">
        <title>Beyond the ABCs#Discovery of Three New Plasmid Types in Rhodobacterales (RepQ, RepY, RepW).</title>
        <authorList>
            <person name="Freese H.M."/>
            <person name="Ringel V."/>
            <person name="Overmann J."/>
            <person name="Petersen J."/>
        </authorList>
    </citation>
    <scope>NUCLEOTIDE SEQUENCE [LARGE SCALE GENOMIC DNA]</scope>
    <source>
        <strain evidence="10">DSM 109990</strain>
        <plasmid evidence="10">pDSM109990_b</plasmid>
    </source>
</reference>
<dbReference type="InterPro" id="IPR014710">
    <property type="entry name" value="RmlC-like_jellyroll"/>
</dbReference>
<feature type="domain" description="ABC transmembrane type-1" evidence="8">
    <location>
        <begin position="39"/>
        <end position="312"/>
    </location>
</feature>
<dbReference type="Gene3D" id="3.40.50.300">
    <property type="entry name" value="P-loop containing nucleotide triphosphate hydrolases"/>
    <property type="match status" value="2"/>
</dbReference>
<dbReference type="PROSITE" id="PS50893">
    <property type="entry name" value="ABC_TRANSPORTER_2"/>
    <property type="match status" value="1"/>
</dbReference>
<dbReference type="Proteomes" id="UP000831019">
    <property type="component" value="Plasmid pDSM109990_b"/>
</dbReference>
<comment type="subcellular location">
    <subcellularLocation>
        <location evidence="1">Cell membrane</location>
        <topology evidence="1">Multi-pass membrane protein</topology>
    </subcellularLocation>
</comment>
<sequence>MDKSLFQFIWKNSKRNQFVLLAITVLTFPLLYISLELPKRIINDAIGGTGADIDVLGITLTQVEFLLVLCVGFLLSVLANGLLKMRLNTMKGVLSERLLRRFRFQLLSRMLKFPRPFFRSTSQGELVSMVTSEAEPMGGLMGDMLSQPVFQFGQMLTILVFLFAQSFWFGLVSIALIPLQAWIIPRLQRQVSLLNKDRIQEVRKLAAEIGETAAGVSDIRRNGGARHRMSLFSNRLGFLFSIRLELYKKKFFMKFLNNFINQLTPFFFYSVGGYLAISGEITVGALVAALAAYKDLSSPWKELLTYYNQAQDMSLRWEVVTEKFAQDTIVDEALFEGTPDTLPDLNGDIELRNVTVLNDNGFPVLEDINLVLPKGARIAIKAKNETAALALADVLTREVIPSRGEVRIAGHALNELHQAVIANKIGYASSTPYIFQGTIGENLLMPFKNKPVAVEPFLDDIALWQAEAALTGNSTDPFGMDWIEPGLAGLTSSNEIRDWWFHLVEAMGIDDFMVRRALSSCVDPNTQWELTNAIVRLRPKIAKRLAEAGLNDVVDAFDPAKFSPVSPLGTNLLYALPTRMLPQESLAQEEKFIQILRDHGLVNELAQISAGVIEGLTATFGTEDMNHPLFRRLNLSDELYLRLGEIAKKRREVGDAGLPPEDFALMLTVPFAFSAEQIGPTFRDALRERILDIRRESAAQMVAELDGLFEKIDPKKYIPVMSVLGNAIFGRISSLAGAREKQVEDIVVAVLDEHGLRGLVAQSIFDLPTTPGGDNIPSVFRERISFSRAGIKKPDILILQNAMANHDSDMRSRMRERISELLPDATKIFIEKKFSNPEYYDLFVEIEDGRIDGVARDDERLDEDARKDLNRKLRAVAQAELFQGLDRKQQRLLAFSAQWYEPKTGQVIFSAQQKADAAYLCVSGSAGLYWPESETSNVLLSEIVPGRLIGDLSVIMNEDRTMNLVALEDSKFLRIGAQELLAVIENDTAVATSLLRSVASHLTGAAERLRETRVFAVEQGVDLAELNARTMERR</sequence>
<gene>
    <name evidence="9" type="ORF">DSM109990_03696</name>
</gene>
<feature type="domain" description="Cyclic nucleotide-binding" evidence="6">
    <location>
        <begin position="881"/>
        <end position="984"/>
    </location>
</feature>
<dbReference type="PROSITE" id="PS50929">
    <property type="entry name" value="ABC_TM1F"/>
    <property type="match status" value="1"/>
</dbReference>
<dbReference type="CDD" id="cd07346">
    <property type="entry name" value="ABC_6TM_exporters"/>
    <property type="match status" value="1"/>
</dbReference>
<dbReference type="EMBL" id="CP085146">
    <property type="protein sequence ID" value="UOA16810.1"/>
    <property type="molecule type" value="Genomic_DNA"/>
</dbReference>
<dbReference type="InterPro" id="IPR003439">
    <property type="entry name" value="ABC_transporter-like_ATP-bd"/>
</dbReference>
<dbReference type="InterPro" id="IPR027417">
    <property type="entry name" value="P-loop_NTPase"/>
</dbReference>
<evidence type="ECO:0000256" key="4">
    <source>
        <dbReference type="ARBA" id="ARBA00023136"/>
    </source>
</evidence>
<evidence type="ECO:0000259" key="6">
    <source>
        <dbReference type="PROSITE" id="PS50042"/>
    </source>
</evidence>
<dbReference type="PROSITE" id="PS50042">
    <property type="entry name" value="CNMP_BINDING_3"/>
    <property type="match status" value="1"/>
</dbReference>
<dbReference type="InterPro" id="IPR018490">
    <property type="entry name" value="cNMP-bd_dom_sf"/>
</dbReference>
<keyword evidence="2 5" id="KW-0812">Transmembrane</keyword>
<dbReference type="Pfam" id="PF00027">
    <property type="entry name" value="cNMP_binding"/>
    <property type="match status" value="1"/>
</dbReference>
<accession>A0ABY3ZQA4</accession>
<evidence type="ECO:0000256" key="1">
    <source>
        <dbReference type="ARBA" id="ARBA00004651"/>
    </source>
</evidence>
<dbReference type="InterPro" id="IPR039421">
    <property type="entry name" value="Type_1_exporter"/>
</dbReference>
<dbReference type="Gene3D" id="2.60.120.10">
    <property type="entry name" value="Jelly Rolls"/>
    <property type="match status" value="1"/>
</dbReference>
<dbReference type="Pfam" id="PF00664">
    <property type="entry name" value="ABC_membrane"/>
    <property type="match status" value="1"/>
</dbReference>
<evidence type="ECO:0000259" key="7">
    <source>
        <dbReference type="PROSITE" id="PS50893"/>
    </source>
</evidence>
<dbReference type="PANTHER" id="PTHR43394">
    <property type="entry name" value="ATP-DEPENDENT PERMEASE MDL1, MITOCHONDRIAL"/>
    <property type="match status" value="1"/>
</dbReference>
<dbReference type="InterPro" id="IPR011527">
    <property type="entry name" value="ABC1_TM_dom"/>
</dbReference>
<evidence type="ECO:0000256" key="2">
    <source>
        <dbReference type="ARBA" id="ARBA00022692"/>
    </source>
</evidence>
<organism evidence="9 10">
    <name type="scientific">Sulfitobacter dubius</name>
    <dbReference type="NCBI Taxonomy" id="218673"/>
    <lineage>
        <taxon>Bacteria</taxon>
        <taxon>Pseudomonadati</taxon>
        <taxon>Pseudomonadota</taxon>
        <taxon>Alphaproteobacteria</taxon>
        <taxon>Rhodobacterales</taxon>
        <taxon>Roseobacteraceae</taxon>
        <taxon>Sulfitobacter</taxon>
    </lineage>
</organism>
<dbReference type="InterPro" id="IPR036640">
    <property type="entry name" value="ABC1_TM_sf"/>
</dbReference>
<dbReference type="GO" id="GO:0005524">
    <property type="term" value="F:ATP binding"/>
    <property type="evidence" value="ECO:0007669"/>
    <property type="project" value="UniProtKB-KW"/>
</dbReference>
<dbReference type="PANTHER" id="PTHR43394:SF1">
    <property type="entry name" value="ATP-BINDING CASSETTE SUB-FAMILY B MEMBER 10, MITOCHONDRIAL"/>
    <property type="match status" value="1"/>
</dbReference>
<geneLocation type="plasmid" evidence="9 10">
    <name>pDSM109990_b</name>
</geneLocation>
<feature type="transmembrane region" description="Helical" evidence="5">
    <location>
        <begin position="65"/>
        <end position="83"/>
    </location>
</feature>
<keyword evidence="3 5" id="KW-1133">Transmembrane helix</keyword>
<feature type="transmembrane region" description="Helical" evidence="5">
    <location>
        <begin position="156"/>
        <end position="184"/>
    </location>
</feature>
<name>A0ABY3ZQA4_9RHOB</name>
<dbReference type="CDD" id="cd00038">
    <property type="entry name" value="CAP_ED"/>
    <property type="match status" value="1"/>
</dbReference>
<keyword evidence="4 5" id="KW-0472">Membrane</keyword>
<keyword evidence="9" id="KW-0547">Nucleotide-binding</keyword>
<dbReference type="InterPro" id="IPR000595">
    <property type="entry name" value="cNMP-bd_dom"/>
</dbReference>
<dbReference type="Gene3D" id="1.20.1560.10">
    <property type="entry name" value="ABC transporter type 1, transmembrane domain"/>
    <property type="match status" value="1"/>
</dbReference>
<feature type="domain" description="ABC transporter" evidence="7">
    <location>
        <begin position="349"/>
        <end position="873"/>
    </location>
</feature>
<dbReference type="SUPFAM" id="SSF52540">
    <property type="entry name" value="P-loop containing nucleoside triphosphate hydrolases"/>
    <property type="match status" value="1"/>
</dbReference>
<evidence type="ECO:0000259" key="8">
    <source>
        <dbReference type="PROSITE" id="PS50929"/>
    </source>
</evidence>